<dbReference type="RefSeq" id="WP_092212724.1">
    <property type="nucleotide sequence ID" value="NZ_FMUX01000015.1"/>
</dbReference>
<organism evidence="1 2">
    <name type="scientific">Desulfoluna spongiiphila</name>
    <dbReference type="NCBI Taxonomy" id="419481"/>
    <lineage>
        <taxon>Bacteria</taxon>
        <taxon>Pseudomonadati</taxon>
        <taxon>Thermodesulfobacteriota</taxon>
        <taxon>Desulfobacteria</taxon>
        <taxon>Desulfobacterales</taxon>
        <taxon>Desulfolunaceae</taxon>
        <taxon>Desulfoluna</taxon>
    </lineage>
</organism>
<keyword evidence="2" id="KW-1185">Reference proteome</keyword>
<dbReference type="EMBL" id="FMUX01000015">
    <property type="protein sequence ID" value="SCY65719.1"/>
    <property type="molecule type" value="Genomic_DNA"/>
</dbReference>
<protein>
    <submittedName>
        <fullName evidence="1">Uncharacterized protein</fullName>
    </submittedName>
</protein>
<name>A0A1G5HQL0_9BACT</name>
<reference evidence="1 2" key="1">
    <citation type="submission" date="2016-10" db="EMBL/GenBank/DDBJ databases">
        <authorList>
            <person name="de Groot N.N."/>
        </authorList>
    </citation>
    <scope>NUCLEOTIDE SEQUENCE [LARGE SCALE GENOMIC DNA]</scope>
    <source>
        <strain evidence="1 2">AA1</strain>
    </source>
</reference>
<dbReference type="STRING" id="419481.SAMN05216233_11544"/>
<gene>
    <name evidence="1" type="ORF">SAMN05216233_11544</name>
</gene>
<dbReference type="AlphaFoldDB" id="A0A1G5HQL0"/>
<dbReference type="Proteomes" id="UP000198870">
    <property type="component" value="Unassembled WGS sequence"/>
</dbReference>
<sequence length="129" mass="14381">MSNFLTDDTKAILLLCGVFGKNCSEKPLTQKEYTALVHWLMTMKMRPCNLLQSENVAEAAKGSKIALNRLETFLARGVQLGFSVEEWQRKGTWVMSRSDGDYPARYKKHLKDNVGVTCVNGPPDGHSGC</sequence>
<dbReference type="OrthoDB" id="9785707at2"/>
<evidence type="ECO:0000313" key="2">
    <source>
        <dbReference type="Proteomes" id="UP000198870"/>
    </source>
</evidence>
<accession>A0A1G5HQL0</accession>
<evidence type="ECO:0000313" key="1">
    <source>
        <dbReference type="EMBL" id="SCY65719.1"/>
    </source>
</evidence>
<proteinExistence type="predicted"/>